<reference evidence="5" key="1">
    <citation type="submission" date="2016-07" db="EMBL/GenBank/DDBJ databases">
        <authorList>
            <person name="Florea S."/>
            <person name="Webb J.S."/>
            <person name="Jaromczyk J."/>
            <person name="Schardl C.L."/>
        </authorList>
    </citation>
    <scope>NUCLEOTIDE SEQUENCE [LARGE SCALE GENOMIC DNA]</scope>
    <source>
        <strain evidence="5">CY1</strain>
    </source>
</reference>
<dbReference type="PANTHER" id="PTHR43479">
    <property type="entry name" value="ACREF/ENVCD OPERON REPRESSOR-RELATED"/>
    <property type="match status" value="1"/>
</dbReference>
<dbReference type="OrthoDB" id="9812484at2"/>
<dbReference type="STRING" id="1469647.BC351_08370"/>
<protein>
    <submittedName>
        <fullName evidence="4">TetR family transcriptional regulator</fullName>
    </submittedName>
</protein>
<dbReference type="InterPro" id="IPR009057">
    <property type="entry name" value="Homeodomain-like_sf"/>
</dbReference>
<evidence type="ECO:0000313" key="5">
    <source>
        <dbReference type="Proteomes" id="UP000190626"/>
    </source>
</evidence>
<dbReference type="RefSeq" id="WP_079418881.1">
    <property type="nucleotide sequence ID" value="NZ_MBTG01000045.1"/>
</dbReference>
<evidence type="ECO:0000256" key="2">
    <source>
        <dbReference type="PROSITE-ProRule" id="PRU00335"/>
    </source>
</evidence>
<name>A0A1V4HAQ5_9BACL</name>
<dbReference type="Proteomes" id="UP000190626">
    <property type="component" value="Unassembled WGS sequence"/>
</dbReference>
<dbReference type="PANTHER" id="PTHR43479:SF11">
    <property type="entry name" value="ACREF_ENVCD OPERON REPRESSOR-RELATED"/>
    <property type="match status" value="1"/>
</dbReference>
<accession>A0A1V4HAQ5</accession>
<dbReference type="Gene3D" id="1.10.357.10">
    <property type="entry name" value="Tetracycline Repressor, domain 2"/>
    <property type="match status" value="1"/>
</dbReference>
<dbReference type="SUPFAM" id="SSF46689">
    <property type="entry name" value="Homeodomain-like"/>
    <property type="match status" value="1"/>
</dbReference>
<evidence type="ECO:0000313" key="4">
    <source>
        <dbReference type="EMBL" id="OPH48473.1"/>
    </source>
</evidence>
<keyword evidence="1 2" id="KW-0238">DNA-binding</keyword>
<dbReference type="AlphaFoldDB" id="A0A1V4HAQ5"/>
<evidence type="ECO:0000259" key="3">
    <source>
        <dbReference type="PROSITE" id="PS50977"/>
    </source>
</evidence>
<keyword evidence="5" id="KW-1185">Reference proteome</keyword>
<proteinExistence type="predicted"/>
<comment type="caution">
    <text evidence="4">The sequence shown here is derived from an EMBL/GenBank/DDBJ whole genome shotgun (WGS) entry which is preliminary data.</text>
</comment>
<dbReference type="GO" id="GO:0003677">
    <property type="term" value="F:DNA binding"/>
    <property type="evidence" value="ECO:0007669"/>
    <property type="project" value="UniProtKB-UniRule"/>
</dbReference>
<dbReference type="InterPro" id="IPR050624">
    <property type="entry name" value="HTH-type_Tx_Regulator"/>
</dbReference>
<evidence type="ECO:0000256" key="1">
    <source>
        <dbReference type="ARBA" id="ARBA00023125"/>
    </source>
</evidence>
<feature type="domain" description="HTH tetR-type" evidence="3">
    <location>
        <begin position="2"/>
        <end position="62"/>
    </location>
</feature>
<dbReference type="Pfam" id="PF00440">
    <property type="entry name" value="TetR_N"/>
    <property type="match status" value="1"/>
</dbReference>
<sequence>MQLTREDWVKAGLNQLAEAGIHEVRIELLARTLTISKGSFYHYFRDRKELLDSMLDYWEMYATKRIIQTIEQENFSLEQLLHISFNRDKKIEIGIYAWAKHDPIVASRLLEIEEQRISFIAKLHQHNGLELAEAIDRARLTYLTYVGWMTRFEANPNFDIEKMLKILLHI</sequence>
<gene>
    <name evidence="4" type="ORF">BC351_08370</name>
</gene>
<dbReference type="InterPro" id="IPR001647">
    <property type="entry name" value="HTH_TetR"/>
</dbReference>
<dbReference type="EMBL" id="MBTG01000045">
    <property type="protein sequence ID" value="OPH48473.1"/>
    <property type="molecule type" value="Genomic_DNA"/>
</dbReference>
<feature type="DNA-binding region" description="H-T-H motif" evidence="2">
    <location>
        <begin position="25"/>
        <end position="44"/>
    </location>
</feature>
<dbReference type="PROSITE" id="PS50977">
    <property type="entry name" value="HTH_TETR_2"/>
    <property type="match status" value="1"/>
</dbReference>
<organism evidence="4 5">
    <name type="scientific">Paenibacillus ferrarius</name>
    <dbReference type="NCBI Taxonomy" id="1469647"/>
    <lineage>
        <taxon>Bacteria</taxon>
        <taxon>Bacillati</taxon>
        <taxon>Bacillota</taxon>
        <taxon>Bacilli</taxon>
        <taxon>Bacillales</taxon>
        <taxon>Paenibacillaceae</taxon>
        <taxon>Paenibacillus</taxon>
    </lineage>
</organism>